<accession>A0A645BZI3</accession>
<evidence type="ECO:0000313" key="1">
    <source>
        <dbReference type="EMBL" id="MPM70762.1"/>
    </source>
</evidence>
<dbReference type="AlphaFoldDB" id="A0A645BZI3"/>
<comment type="caution">
    <text evidence="1">The sequence shown here is derived from an EMBL/GenBank/DDBJ whole genome shotgun (WGS) entry which is preliminary data.</text>
</comment>
<gene>
    <name evidence="1" type="ORF">SDC9_117722</name>
</gene>
<organism evidence="1">
    <name type="scientific">bioreactor metagenome</name>
    <dbReference type="NCBI Taxonomy" id="1076179"/>
    <lineage>
        <taxon>unclassified sequences</taxon>
        <taxon>metagenomes</taxon>
        <taxon>ecological metagenomes</taxon>
    </lineage>
</organism>
<reference evidence="1" key="1">
    <citation type="submission" date="2019-08" db="EMBL/GenBank/DDBJ databases">
        <authorList>
            <person name="Kucharzyk K."/>
            <person name="Murdoch R.W."/>
            <person name="Higgins S."/>
            <person name="Loffler F."/>
        </authorList>
    </citation>
    <scope>NUCLEOTIDE SEQUENCE</scope>
</reference>
<dbReference type="EMBL" id="VSSQ01023672">
    <property type="protein sequence ID" value="MPM70762.1"/>
    <property type="molecule type" value="Genomic_DNA"/>
</dbReference>
<protein>
    <submittedName>
        <fullName evidence="1">Uncharacterized protein</fullName>
    </submittedName>
</protein>
<sequence length="132" mass="14272">MPAARKLHLCGRHGKPQFCQKHRTGLLVAGHRVVLVLKQPTYPRLCQHLAKQLGGLLRGDGLGRKQAQLNGGGARRGKHIRLHAISHKGAAAHMADQIALHAQLLIGVGHGVARHIQLAHQVARGRQALTRA</sequence>
<proteinExistence type="predicted"/>
<name>A0A645BZI3_9ZZZZ</name>